<protein>
    <recommendedName>
        <fullName evidence="3">Outer membrane translocation and assembly module TamA</fullName>
    </recommendedName>
</protein>
<dbReference type="Proteomes" id="UP000243887">
    <property type="component" value="Unassembled WGS sequence"/>
</dbReference>
<dbReference type="RefSeq" id="WP_177190147.1">
    <property type="nucleotide sequence ID" value="NZ_FORU01000002.1"/>
</dbReference>
<sequence length="551" mass="63833">MKAILSILLITFNSIICLGQKNIVLKIESQNKEEDNIIQSTSYLSLHTNYNSINNTINIFEAKLNDLGYLAYTKENNKKDSITIYTYQLGPKTTTLVINTTNLDSLSKKITNTETNNLTIPFQETKSRINQFLDKLEQNGYGTSVLQFINHEIHKDTLYCDLHIELNKRRTLNKIEIVSNDKIPIAIIQTSLKKEINQTYSETTISKINDKISSFNFIKTNKPTETLFTTDSTYVYLYLNKKNTNQFDGYVGFNNDEDGKLKLNGYLDLKLNNILNRAELFELLWKNNGKKQSDFNFKAEIPYLFKTSIALKGSFEIQKQDSTYQNTELELGLGYYLNHQNKIFLGYQTINSATNEESPILKNYDSKYFTINYEYSQLNKQRILFPIDHQIYLKLGTGKRNSETDNNNQSFIEFIASKNFEVTPTNLFYIKWNTYFLLSDNYYFNELKRFGGTQTLRGFQENSLTAKAFSIINTEYRIQISSNLSFNSILDYAYTKDPQSEQSNHLYSFGFGMGILTKNSHFKLAFANGKTPKEKMSFENTTIHISMSTFF</sequence>
<name>A0A1I3M5U7_9FLAO</name>
<organism evidence="1 2">
    <name type="scientific">Myroides guanonis</name>
    <dbReference type="NCBI Taxonomy" id="1150112"/>
    <lineage>
        <taxon>Bacteria</taxon>
        <taxon>Pseudomonadati</taxon>
        <taxon>Bacteroidota</taxon>
        <taxon>Flavobacteriia</taxon>
        <taxon>Flavobacteriales</taxon>
        <taxon>Flavobacteriaceae</taxon>
        <taxon>Myroides</taxon>
    </lineage>
</organism>
<reference evidence="2" key="1">
    <citation type="submission" date="2016-10" db="EMBL/GenBank/DDBJ databases">
        <authorList>
            <person name="Varghese N."/>
            <person name="Submissions S."/>
        </authorList>
    </citation>
    <scope>NUCLEOTIDE SEQUENCE [LARGE SCALE GENOMIC DNA]</scope>
    <source>
        <strain evidence="2">DSM 26542</strain>
    </source>
</reference>
<proteinExistence type="predicted"/>
<dbReference type="EMBL" id="FORU01000002">
    <property type="protein sequence ID" value="SFI92066.1"/>
    <property type="molecule type" value="Genomic_DNA"/>
</dbReference>
<dbReference type="Gene3D" id="2.40.160.50">
    <property type="entry name" value="membrane protein fhac: a member of the omp85/tpsb transporter family"/>
    <property type="match status" value="1"/>
</dbReference>
<evidence type="ECO:0000313" key="1">
    <source>
        <dbReference type="EMBL" id="SFI92066.1"/>
    </source>
</evidence>
<evidence type="ECO:0000313" key="2">
    <source>
        <dbReference type="Proteomes" id="UP000243887"/>
    </source>
</evidence>
<evidence type="ECO:0008006" key="3">
    <source>
        <dbReference type="Google" id="ProtNLM"/>
    </source>
</evidence>
<dbReference type="STRING" id="1150112.SAMN04487893_10240"/>
<accession>A0A1I3M5U7</accession>
<gene>
    <name evidence="1" type="ORF">SAMN04487893_10240</name>
</gene>
<keyword evidence="2" id="KW-1185">Reference proteome</keyword>
<dbReference type="AlphaFoldDB" id="A0A1I3M5U7"/>